<organism evidence="1 2">
    <name type="scientific">Streptosporangium nondiastaticum</name>
    <dbReference type="NCBI Taxonomy" id="35764"/>
    <lineage>
        <taxon>Bacteria</taxon>
        <taxon>Bacillati</taxon>
        <taxon>Actinomycetota</taxon>
        <taxon>Actinomycetes</taxon>
        <taxon>Streptosporangiales</taxon>
        <taxon>Streptosporangiaceae</taxon>
        <taxon>Streptosporangium</taxon>
    </lineage>
</organism>
<evidence type="ECO:0000313" key="1">
    <source>
        <dbReference type="EMBL" id="PSJ23916.1"/>
    </source>
</evidence>
<dbReference type="Proteomes" id="UP000242427">
    <property type="component" value="Unassembled WGS sequence"/>
</dbReference>
<protein>
    <submittedName>
        <fullName evidence="1">Uncharacterized protein</fullName>
    </submittedName>
</protein>
<reference evidence="1 2" key="1">
    <citation type="submission" date="2018-03" db="EMBL/GenBank/DDBJ databases">
        <title>Chitinolytic properties of Streptosporangium nondiastaticum TBG75A20.</title>
        <authorList>
            <person name="Gayathri V."/>
            <person name="Shiburaj S."/>
        </authorList>
    </citation>
    <scope>NUCLEOTIDE SEQUENCE [LARGE SCALE GENOMIC DNA]</scope>
    <source>
        <strain evidence="1 2">TBG75A20</strain>
    </source>
</reference>
<comment type="caution">
    <text evidence="1">The sequence shown here is derived from an EMBL/GenBank/DDBJ whole genome shotgun (WGS) entry which is preliminary data.</text>
</comment>
<dbReference type="EMBL" id="PXWG01000354">
    <property type="protein sequence ID" value="PSJ23916.1"/>
    <property type="molecule type" value="Genomic_DNA"/>
</dbReference>
<accession>A0A9X7JHT2</accession>
<sequence length="134" mass="15204">MNTIKAIETEYAGCRFRSRLEARWAVFFDSLDIPWQYESEGLDIDGVRYLPDFVLPAFVGRDLYVEVKGVMDERGMEKVLALAGAGRMVLVLRDVPRPDALGPHFLLFRGDHNPVAASWVSFFPVAKDGRHFTL</sequence>
<dbReference type="AlphaFoldDB" id="A0A9X7JHT2"/>
<dbReference type="Gene3D" id="3.40.91.30">
    <property type="match status" value="1"/>
</dbReference>
<dbReference type="OrthoDB" id="1667101at2"/>
<dbReference type="RefSeq" id="WP_106682294.1">
    <property type="nucleotide sequence ID" value="NZ_PXWG01000354.1"/>
</dbReference>
<proteinExistence type="predicted"/>
<feature type="non-terminal residue" evidence="1">
    <location>
        <position position="134"/>
    </location>
</feature>
<name>A0A9X7JHT2_9ACTN</name>
<evidence type="ECO:0000313" key="2">
    <source>
        <dbReference type="Proteomes" id="UP000242427"/>
    </source>
</evidence>
<gene>
    <name evidence="1" type="ORF">B7P34_36200</name>
</gene>
<keyword evidence="2" id="KW-1185">Reference proteome</keyword>